<proteinExistence type="predicted"/>
<dbReference type="Proteomes" id="UP000198741">
    <property type="component" value="Chromosome I"/>
</dbReference>
<evidence type="ECO:0000259" key="2">
    <source>
        <dbReference type="PROSITE" id="PS50994"/>
    </source>
</evidence>
<dbReference type="InterPro" id="IPR012337">
    <property type="entry name" value="RNaseH-like_sf"/>
</dbReference>
<name>A0A1H0LEW9_9ACTN</name>
<dbReference type="SUPFAM" id="SSF53098">
    <property type="entry name" value="Ribonuclease H-like"/>
    <property type="match status" value="1"/>
</dbReference>
<dbReference type="Pfam" id="PF13276">
    <property type="entry name" value="HTH_21"/>
    <property type="match status" value="1"/>
</dbReference>
<protein>
    <submittedName>
        <fullName evidence="3">Transposase InsO and inactivated derivatives</fullName>
    </submittedName>
</protein>
<dbReference type="AlphaFoldDB" id="A0A1H0LEW9"/>
<evidence type="ECO:0000313" key="3">
    <source>
        <dbReference type="EMBL" id="SDO66616.1"/>
    </source>
</evidence>
<dbReference type="PANTHER" id="PTHR46889">
    <property type="entry name" value="TRANSPOSASE INSF FOR INSERTION SEQUENCE IS3B-RELATED"/>
    <property type="match status" value="1"/>
</dbReference>
<organism evidence="3 4">
    <name type="scientific">Nakamurella panacisegetis</name>
    <dbReference type="NCBI Taxonomy" id="1090615"/>
    <lineage>
        <taxon>Bacteria</taxon>
        <taxon>Bacillati</taxon>
        <taxon>Actinomycetota</taxon>
        <taxon>Actinomycetes</taxon>
        <taxon>Nakamurellales</taxon>
        <taxon>Nakamurellaceae</taxon>
        <taxon>Nakamurella</taxon>
    </lineage>
</organism>
<dbReference type="InterPro" id="IPR025948">
    <property type="entry name" value="HTH-like_dom"/>
</dbReference>
<dbReference type="Pfam" id="PF00665">
    <property type="entry name" value="rve"/>
    <property type="match status" value="1"/>
</dbReference>
<comment type="function">
    <text evidence="1">Involved in the transposition of the insertion sequence.</text>
</comment>
<dbReference type="InterPro" id="IPR036397">
    <property type="entry name" value="RNaseH_sf"/>
</dbReference>
<dbReference type="Pfam" id="PF13333">
    <property type="entry name" value="rve_2"/>
    <property type="match status" value="1"/>
</dbReference>
<keyword evidence="4" id="KW-1185">Reference proteome</keyword>
<gene>
    <name evidence="3" type="ORF">SAMN04515671_1639</name>
</gene>
<dbReference type="NCBIfam" id="NF033516">
    <property type="entry name" value="transpos_IS3"/>
    <property type="match status" value="1"/>
</dbReference>
<dbReference type="EMBL" id="LT629710">
    <property type="protein sequence ID" value="SDO66616.1"/>
    <property type="molecule type" value="Genomic_DNA"/>
</dbReference>
<sequence length="283" mass="31858">MMASEGHSVQASCRVLDVSESGFYEWRGRVPSARSVRHVWLTEQILQIHTTFRGVYGARRIHAELTLGQQIKVGHGSVEYLMRAAGIKGLPGNQRPKQVHQTPTATDLVDRKFSRTEPNKLWVTDITEHPTREGKIYCAVVLDVFSRRVVGWSIDSSQTSTLVTNALSMAIGNRKPAAGAVIHSDHGVQFTSWAFTRRARESGLVASMGSIGDCYDNAVIESFWGRVQTELLDRRKWRTRLELATALFEYLEIFHNRQRRHSALGMLTPVQYEIVQASEQPVA</sequence>
<evidence type="ECO:0000313" key="4">
    <source>
        <dbReference type="Proteomes" id="UP000198741"/>
    </source>
</evidence>
<dbReference type="PANTHER" id="PTHR46889:SF4">
    <property type="entry name" value="TRANSPOSASE INSO FOR INSERTION SEQUENCE ELEMENT IS911B-RELATED"/>
    <property type="match status" value="1"/>
</dbReference>
<dbReference type="GO" id="GO:0015074">
    <property type="term" value="P:DNA integration"/>
    <property type="evidence" value="ECO:0007669"/>
    <property type="project" value="InterPro"/>
</dbReference>
<accession>A0A1H0LEW9</accession>
<dbReference type="InterPro" id="IPR050900">
    <property type="entry name" value="Transposase_IS3/IS150/IS904"/>
</dbReference>
<reference evidence="3 4" key="1">
    <citation type="submission" date="2016-10" db="EMBL/GenBank/DDBJ databases">
        <authorList>
            <person name="de Groot N.N."/>
        </authorList>
    </citation>
    <scope>NUCLEOTIDE SEQUENCE [LARGE SCALE GENOMIC DNA]</scope>
    <source>
        <strain evidence="4">P4-7,KCTC 19426,CECT 7604</strain>
    </source>
</reference>
<dbReference type="PROSITE" id="PS50994">
    <property type="entry name" value="INTEGRASE"/>
    <property type="match status" value="1"/>
</dbReference>
<dbReference type="InterPro" id="IPR001584">
    <property type="entry name" value="Integrase_cat-core"/>
</dbReference>
<dbReference type="Gene3D" id="3.30.420.10">
    <property type="entry name" value="Ribonuclease H-like superfamily/Ribonuclease H"/>
    <property type="match status" value="1"/>
</dbReference>
<feature type="domain" description="Integrase catalytic" evidence="2">
    <location>
        <begin position="114"/>
        <end position="277"/>
    </location>
</feature>
<dbReference type="GO" id="GO:0003676">
    <property type="term" value="F:nucleic acid binding"/>
    <property type="evidence" value="ECO:0007669"/>
    <property type="project" value="InterPro"/>
</dbReference>
<dbReference type="InterPro" id="IPR048020">
    <property type="entry name" value="Transpos_IS3"/>
</dbReference>
<evidence type="ECO:0000256" key="1">
    <source>
        <dbReference type="ARBA" id="ARBA00002286"/>
    </source>
</evidence>